<organism evidence="4 5">
    <name type="scientific">Planobispora rosea</name>
    <dbReference type="NCBI Taxonomy" id="35762"/>
    <lineage>
        <taxon>Bacteria</taxon>
        <taxon>Bacillati</taxon>
        <taxon>Actinomycetota</taxon>
        <taxon>Actinomycetes</taxon>
        <taxon>Streptosporangiales</taxon>
        <taxon>Streptosporangiaceae</taxon>
        <taxon>Planobispora</taxon>
    </lineage>
</organism>
<dbReference type="PANTHER" id="PTHR30204">
    <property type="entry name" value="REDOX-CYCLING DRUG-SENSING TRANSCRIPTIONAL ACTIVATOR SOXR"/>
    <property type="match status" value="1"/>
</dbReference>
<dbReference type="Proteomes" id="UP000655044">
    <property type="component" value="Unassembled WGS sequence"/>
</dbReference>
<dbReference type="RefSeq" id="WP_189243473.1">
    <property type="nucleotide sequence ID" value="NZ_BMQP01000040.1"/>
</dbReference>
<dbReference type="PROSITE" id="PS50937">
    <property type="entry name" value="HTH_MERR_2"/>
    <property type="match status" value="1"/>
</dbReference>
<reference evidence="4" key="1">
    <citation type="submission" date="2021-01" db="EMBL/GenBank/DDBJ databases">
        <title>Whole genome shotgun sequence of Planobispora rosea NBRC 15558.</title>
        <authorList>
            <person name="Komaki H."/>
            <person name="Tamura T."/>
        </authorList>
    </citation>
    <scope>NUCLEOTIDE SEQUENCE</scope>
    <source>
        <strain evidence="4">NBRC 15558</strain>
    </source>
</reference>
<dbReference type="SUPFAM" id="SSF46955">
    <property type="entry name" value="Putative DNA-binding domain"/>
    <property type="match status" value="1"/>
</dbReference>
<dbReference type="CDD" id="cd01109">
    <property type="entry name" value="HTH_YyaN"/>
    <property type="match status" value="1"/>
</dbReference>
<accession>A0A8J3S2V6</accession>
<evidence type="ECO:0000256" key="2">
    <source>
        <dbReference type="SAM" id="MobiDB-lite"/>
    </source>
</evidence>
<proteinExistence type="predicted"/>
<evidence type="ECO:0000313" key="5">
    <source>
        <dbReference type="Proteomes" id="UP000655044"/>
    </source>
</evidence>
<keyword evidence="1" id="KW-0238">DNA-binding</keyword>
<evidence type="ECO:0000313" key="4">
    <source>
        <dbReference type="EMBL" id="GIH87431.1"/>
    </source>
</evidence>
<dbReference type="Pfam" id="PF13411">
    <property type="entry name" value="MerR_1"/>
    <property type="match status" value="1"/>
</dbReference>
<feature type="domain" description="HTH merR-type" evidence="3">
    <location>
        <begin position="7"/>
        <end position="77"/>
    </location>
</feature>
<comment type="caution">
    <text evidence="4">The sequence shown here is derived from an EMBL/GenBank/DDBJ whole genome shotgun (WGS) entry which is preliminary data.</text>
</comment>
<dbReference type="SMART" id="SM00422">
    <property type="entry name" value="HTH_MERR"/>
    <property type="match status" value="1"/>
</dbReference>
<gene>
    <name evidence="4" type="ORF">Pro02_58390</name>
</gene>
<dbReference type="PROSITE" id="PS00552">
    <property type="entry name" value="HTH_MERR_1"/>
    <property type="match status" value="1"/>
</dbReference>
<feature type="region of interest" description="Disordered" evidence="2">
    <location>
        <begin position="129"/>
        <end position="156"/>
    </location>
</feature>
<dbReference type="InterPro" id="IPR000551">
    <property type="entry name" value="MerR-type_HTH_dom"/>
</dbReference>
<sequence length="156" mass="17157">MAETNQGLSIGQVAERTGLSVHTLRFYEREGILAAPVRRGPGGRRVYSDGDVEWLHLCVNLRSAGMPLPAIRQYAELVRQGADGEEHLLALLRQHRDQVTTEIEQLTESLGLITRKIGAYAERLARGVTGPVRCTPPPTGRPSGEEPRRSWRAGPA</sequence>
<dbReference type="AlphaFoldDB" id="A0A8J3S2V6"/>
<dbReference type="GO" id="GO:0003700">
    <property type="term" value="F:DNA-binding transcription factor activity"/>
    <property type="evidence" value="ECO:0007669"/>
    <property type="project" value="InterPro"/>
</dbReference>
<dbReference type="PANTHER" id="PTHR30204:SF98">
    <property type="entry name" value="HTH-TYPE TRANSCRIPTIONAL REGULATOR ADHR"/>
    <property type="match status" value="1"/>
</dbReference>
<keyword evidence="5" id="KW-1185">Reference proteome</keyword>
<evidence type="ECO:0000259" key="3">
    <source>
        <dbReference type="PROSITE" id="PS50937"/>
    </source>
</evidence>
<name>A0A8J3S2V6_PLARO</name>
<dbReference type="EMBL" id="BOOI01000060">
    <property type="protein sequence ID" value="GIH87431.1"/>
    <property type="molecule type" value="Genomic_DNA"/>
</dbReference>
<dbReference type="InterPro" id="IPR047057">
    <property type="entry name" value="MerR_fam"/>
</dbReference>
<dbReference type="Gene3D" id="1.10.1660.10">
    <property type="match status" value="1"/>
</dbReference>
<dbReference type="GO" id="GO:0003677">
    <property type="term" value="F:DNA binding"/>
    <property type="evidence" value="ECO:0007669"/>
    <property type="project" value="UniProtKB-KW"/>
</dbReference>
<protein>
    <submittedName>
        <fullName evidence="4">MerR family transcriptional regulator</fullName>
    </submittedName>
</protein>
<dbReference type="PRINTS" id="PR00040">
    <property type="entry name" value="HTHMERR"/>
</dbReference>
<dbReference type="InterPro" id="IPR009061">
    <property type="entry name" value="DNA-bd_dom_put_sf"/>
</dbReference>
<evidence type="ECO:0000256" key="1">
    <source>
        <dbReference type="ARBA" id="ARBA00023125"/>
    </source>
</evidence>